<evidence type="ECO:0000259" key="2">
    <source>
        <dbReference type="Pfam" id="PF03372"/>
    </source>
</evidence>
<accession>A0ABU9AYH0</accession>
<feature type="domain" description="Endonuclease/exonuclease/phosphatase" evidence="2">
    <location>
        <begin position="114"/>
        <end position="344"/>
    </location>
</feature>
<dbReference type="EMBL" id="JBBUKT010000007">
    <property type="protein sequence ID" value="MEK7952430.1"/>
    <property type="molecule type" value="Genomic_DNA"/>
</dbReference>
<dbReference type="InterPro" id="IPR036691">
    <property type="entry name" value="Endo/exonu/phosph_ase_sf"/>
</dbReference>
<dbReference type="Gene3D" id="3.60.10.10">
    <property type="entry name" value="Endonuclease/exonuclease/phosphatase"/>
    <property type="match status" value="1"/>
</dbReference>
<proteinExistence type="predicted"/>
<keyword evidence="4" id="KW-1185">Reference proteome</keyword>
<dbReference type="PANTHER" id="PTHR42834">
    <property type="entry name" value="ENDONUCLEASE/EXONUCLEASE/PHOSPHATASE FAMILY PROTEIN (AFU_ORTHOLOGUE AFUA_3G09210)"/>
    <property type="match status" value="1"/>
</dbReference>
<reference evidence="3 4" key="1">
    <citation type="submission" date="2024-04" db="EMBL/GenBank/DDBJ databases">
        <title>Luteolibacter sp. isolated from soil.</title>
        <authorList>
            <person name="An J."/>
        </authorList>
    </citation>
    <scope>NUCLEOTIDE SEQUENCE [LARGE SCALE GENOMIC DNA]</scope>
    <source>
        <strain evidence="3 4">Y139</strain>
    </source>
</reference>
<evidence type="ECO:0000313" key="3">
    <source>
        <dbReference type="EMBL" id="MEK7952430.1"/>
    </source>
</evidence>
<comment type="caution">
    <text evidence="3">The sequence shown here is derived from an EMBL/GenBank/DDBJ whole genome shotgun (WGS) entry which is preliminary data.</text>
</comment>
<feature type="compositionally biased region" description="Low complexity" evidence="1">
    <location>
        <begin position="45"/>
        <end position="66"/>
    </location>
</feature>
<dbReference type="Proteomes" id="UP001371305">
    <property type="component" value="Unassembled WGS sequence"/>
</dbReference>
<dbReference type="GO" id="GO:0004519">
    <property type="term" value="F:endonuclease activity"/>
    <property type="evidence" value="ECO:0007669"/>
    <property type="project" value="UniProtKB-KW"/>
</dbReference>
<dbReference type="Pfam" id="PF03372">
    <property type="entry name" value="Exo_endo_phos"/>
    <property type="match status" value="1"/>
</dbReference>
<gene>
    <name evidence="3" type="ORF">WKV53_18100</name>
</gene>
<feature type="region of interest" description="Disordered" evidence="1">
    <location>
        <begin position="32"/>
        <end position="66"/>
    </location>
</feature>
<dbReference type="RefSeq" id="WP_341406187.1">
    <property type="nucleotide sequence ID" value="NZ_JBBUKT010000007.1"/>
</dbReference>
<keyword evidence="3" id="KW-0255">Endonuclease</keyword>
<sequence>MKFLPRFFQIAPGLLGAFFLLLTGCDKKDQAGDWAGQAPPPPAQAPAKTAAAPAPAAPATTPVAATPATPAAEVAPVTEGTVRFVGYNVENWLTMDRYVDGKSLKGAPKPEKERLAVAKVIAEAKPDILGVAEIGHEEDVKDLQAYLEKAGHPMPHSYLNHGVDPTRSLVILSRFPIGKTVVHENLTYRIEGKEYGMQRGILDATIQTPVGAYRFIGLHLKSKRDVTEGDQEEMRLQEAHLLRRELDTILKEDPNARLVVYGDFNDTRNSPAIKAIHGSGKGPETLNMIALKDSKGEYWTQFWDFQDVYSRIDYVMLSSALKKSVEWDNCKIIDSEGVDDASDHRPLFVILK</sequence>
<keyword evidence="3" id="KW-0378">Hydrolase</keyword>
<dbReference type="PANTHER" id="PTHR42834:SF1">
    <property type="entry name" value="ENDONUCLEASE_EXONUCLEASE_PHOSPHATASE FAMILY PROTEIN (AFU_ORTHOLOGUE AFUA_3G09210)"/>
    <property type="match status" value="1"/>
</dbReference>
<keyword evidence="3" id="KW-0540">Nuclease</keyword>
<evidence type="ECO:0000256" key="1">
    <source>
        <dbReference type="SAM" id="MobiDB-lite"/>
    </source>
</evidence>
<protein>
    <submittedName>
        <fullName evidence="3">Endonuclease/exonuclease/phosphatase family protein</fullName>
    </submittedName>
</protein>
<dbReference type="InterPro" id="IPR005135">
    <property type="entry name" value="Endo/exonuclease/phosphatase"/>
</dbReference>
<name>A0ABU9AYH0_9BACT</name>
<evidence type="ECO:0000313" key="4">
    <source>
        <dbReference type="Proteomes" id="UP001371305"/>
    </source>
</evidence>
<dbReference type="SUPFAM" id="SSF56219">
    <property type="entry name" value="DNase I-like"/>
    <property type="match status" value="1"/>
</dbReference>
<organism evidence="3 4">
    <name type="scientific">Luteolibacter soli</name>
    <dbReference type="NCBI Taxonomy" id="3135280"/>
    <lineage>
        <taxon>Bacteria</taxon>
        <taxon>Pseudomonadati</taxon>
        <taxon>Verrucomicrobiota</taxon>
        <taxon>Verrucomicrobiia</taxon>
        <taxon>Verrucomicrobiales</taxon>
        <taxon>Verrucomicrobiaceae</taxon>
        <taxon>Luteolibacter</taxon>
    </lineage>
</organism>
<dbReference type="PROSITE" id="PS51257">
    <property type="entry name" value="PROKAR_LIPOPROTEIN"/>
    <property type="match status" value="1"/>
</dbReference>